<sequence>MSAQLIYDLAPLGSVIRYCDGTPRPPERHRKKLSAWESANGGGRLIRKTPARQTAQYSSPAQFTLHEGDYGSGGVIVLRVHKRFSVDCGLNFAVTSRPAPSSVRVFDRAGEGAELVYLAASRQDAEVWLQSHRYPNAVLEPVSADTVAADVVEGRAVHPHLRSVDGFYEEDCCWAAVAQAFPDLFTDFEKRCAEETIRRWYPDVWPRSLTCTPRRLREVAS</sequence>
<protein>
    <recommendedName>
        <fullName evidence="1">DUF7007 domain-containing protein</fullName>
    </recommendedName>
</protein>
<organism evidence="2 3">
    <name type="scientific">Mesorhizobium tianshanense</name>
    <dbReference type="NCBI Taxonomy" id="39844"/>
    <lineage>
        <taxon>Bacteria</taxon>
        <taxon>Pseudomonadati</taxon>
        <taxon>Pseudomonadota</taxon>
        <taxon>Alphaproteobacteria</taxon>
        <taxon>Hyphomicrobiales</taxon>
        <taxon>Phyllobacteriaceae</taxon>
        <taxon>Mesorhizobium</taxon>
    </lineage>
</organism>
<gene>
    <name evidence="2" type="ORF">IQ26_06350</name>
</gene>
<evidence type="ECO:0000259" key="1">
    <source>
        <dbReference type="Pfam" id="PF22653"/>
    </source>
</evidence>
<feature type="domain" description="DUF7007" evidence="1">
    <location>
        <begin position="155"/>
        <end position="207"/>
    </location>
</feature>
<comment type="caution">
    <text evidence="2">The sequence shown here is derived from an EMBL/GenBank/DDBJ whole genome shotgun (WGS) entry which is preliminary data.</text>
</comment>
<evidence type="ECO:0000313" key="3">
    <source>
        <dbReference type="Proteomes" id="UP000317122"/>
    </source>
</evidence>
<accession>A0A562MW83</accession>
<dbReference type="Pfam" id="PF22653">
    <property type="entry name" value="DUF7007"/>
    <property type="match status" value="1"/>
</dbReference>
<reference evidence="2 3" key="1">
    <citation type="journal article" date="2015" name="Stand. Genomic Sci.">
        <title>Genomic Encyclopedia of Bacterial and Archaeal Type Strains, Phase III: the genomes of soil and plant-associated and newly described type strains.</title>
        <authorList>
            <person name="Whitman W.B."/>
            <person name="Woyke T."/>
            <person name="Klenk H.P."/>
            <person name="Zhou Y."/>
            <person name="Lilburn T.G."/>
            <person name="Beck B.J."/>
            <person name="De Vos P."/>
            <person name="Vandamme P."/>
            <person name="Eisen J.A."/>
            <person name="Garrity G."/>
            <person name="Hugenholtz P."/>
            <person name="Kyrpides N.C."/>
        </authorList>
    </citation>
    <scope>NUCLEOTIDE SEQUENCE [LARGE SCALE GENOMIC DNA]</scope>
    <source>
        <strain evidence="2 3">CGMCC 1.2546</strain>
    </source>
</reference>
<dbReference type="Proteomes" id="UP000317122">
    <property type="component" value="Unassembled WGS sequence"/>
</dbReference>
<name>A0A562MW83_9HYPH</name>
<dbReference type="AlphaFoldDB" id="A0A562MW83"/>
<proteinExistence type="predicted"/>
<keyword evidence="3" id="KW-1185">Reference proteome</keyword>
<dbReference type="InterPro" id="IPR054276">
    <property type="entry name" value="DUF7007"/>
</dbReference>
<dbReference type="EMBL" id="VLKT01000057">
    <property type="protein sequence ID" value="TWI24126.1"/>
    <property type="molecule type" value="Genomic_DNA"/>
</dbReference>
<evidence type="ECO:0000313" key="2">
    <source>
        <dbReference type="EMBL" id="TWI24126.1"/>
    </source>
</evidence>
<dbReference type="RefSeq" id="WP_322791172.1">
    <property type="nucleotide sequence ID" value="NZ_BSPF01000132.1"/>
</dbReference>